<comment type="caution">
    <text evidence="12">The sequence shown here is derived from an EMBL/GenBank/DDBJ whole genome shotgun (WGS) entry which is preliminary data.</text>
</comment>
<dbReference type="GO" id="GO:0005524">
    <property type="term" value="F:ATP binding"/>
    <property type="evidence" value="ECO:0007669"/>
    <property type="project" value="UniProtKB-UniRule"/>
</dbReference>
<evidence type="ECO:0000256" key="8">
    <source>
        <dbReference type="ARBA" id="ARBA00022984"/>
    </source>
</evidence>
<dbReference type="PANTHER" id="PTHR23132:SF23">
    <property type="entry name" value="D-ALANINE--D-ALANINE LIGASE B"/>
    <property type="match status" value="1"/>
</dbReference>
<evidence type="ECO:0000256" key="3">
    <source>
        <dbReference type="ARBA" id="ARBA00022490"/>
    </source>
</evidence>
<dbReference type="InterPro" id="IPR016185">
    <property type="entry name" value="PreATP-grasp_dom_sf"/>
</dbReference>
<dbReference type="Pfam" id="PF07478">
    <property type="entry name" value="Dala_Dala_lig_C"/>
    <property type="match status" value="1"/>
</dbReference>
<reference evidence="12" key="1">
    <citation type="submission" date="2020-04" db="EMBL/GenBank/DDBJ databases">
        <title>Deep metagenomics examines the oral microbiome during advanced dental caries in children, revealing novel taxa and co-occurrences with host molecules.</title>
        <authorList>
            <person name="Baker J.L."/>
            <person name="Morton J.T."/>
            <person name="Dinis M."/>
            <person name="Alvarez R."/>
            <person name="Tran N.C."/>
            <person name="Knight R."/>
            <person name="Edlund A."/>
        </authorList>
    </citation>
    <scope>NUCLEOTIDE SEQUENCE</scope>
    <source>
        <strain evidence="12">JCVI_38_bin.5</strain>
    </source>
</reference>
<proteinExistence type="inferred from homology"/>
<comment type="subcellular location">
    <subcellularLocation>
        <location evidence="1">Cytoplasm</location>
    </subcellularLocation>
</comment>
<keyword evidence="8" id="KW-0573">Peptidoglycan synthesis</keyword>
<dbReference type="PANTHER" id="PTHR23132">
    <property type="entry name" value="D-ALANINE--D-ALANINE LIGASE"/>
    <property type="match status" value="1"/>
</dbReference>
<dbReference type="SUPFAM" id="SSF52440">
    <property type="entry name" value="PreATP-grasp domain"/>
    <property type="match status" value="1"/>
</dbReference>
<organism evidence="12 13">
    <name type="scientific">Lancefieldella rimae</name>
    <dbReference type="NCBI Taxonomy" id="1383"/>
    <lineage>
        <taxon>Bacteria</taxon>
        <taxon>Bacillati</taxon>
        <taxon>Actinomycetota</taxon>
        <taxon>Coriobacteriia</taxon>
        <taxon>Coriobacteriales</taxon>
        <taxon>Atopobiaceae</taxon>
        <taxon>Lancefieldella</taxon>
    </lineage>
</organism>
<evidence type="ECO:0000256" key="10">
    <source>
        <dbReference type="PROSITE-ProRule" id="PRU00409"/>
    </source>
</evidence>
<dbReference type="GO" id="GO:0046872">
    <property type="term" value="F:metal ion binding"/>
    <property type="evidence" value="ECO:0007669"/>
    <property type="project" value="InterPro"/>
</dbReference>
<name>A0A930VZC9_9ACTN</name>
<keyword evidence="7" id="KW-0133">Cell shape</keyword>
<dbReference type="GO" id="GO:0008716">
    <property type="term" value="F:D-alanine-D-alanine ligase activity"/>
    <property type="evidence" value="ECO:0007669"/>
    <property type="project" value="InterPro"/>
</dbReference>
<comment type="similarity">
    <text evidence="2">Belongs to the D-alanine--D-alanine ligase family.</text>
</comment>
<evidence type="ECO:0000313" key="13">
    <source>
        <dbReference type="Proteomes" id="UP000698335"/>
    </source>
</evidence>
<keyword evidence="9" id="KW-0961">Cell wall biogenesis/degradation</keyword>
<dbReference type="SUPFAM" id="SSF56059">
    <property type="entry name" value="Glutathione synthetase ATP-binding domain-like"/>
    <property type="match status" value="1"/>
</dbReference>
<evidence type="ECO:0000256" key="6">
    <source>
        <dbReference type="ARBA" id="ARBA00022840"/>
    </source>
</evidence>
<keyword evidence="5 10" id="KW-0547">Nucleotide-binding</keyword>
<accession>A0A930VZC9</accession>
<dbReference type="InterPro" id="IPR000291">
    <property type="entry name" value="D-Ala_lig_Van_CS"/>
</dbReference>
<dbReference type="RefSeq" id="WP_311142560.1">
    <property type="nucleotide sequence ID" value="NZ_CAUOKZ010000012.1"/>
</dbReference>
<dbReference type="GO" id="GO:0009252">
    <property type="term" value="P:peptidoglycan biosynthetic process"/>
    <property type="evidence" value="ECO:0007669"/>
    <property type="project" value="UniProtKB-KW"/>
</dbReference>
<evidence type="ECO:0000313" key="12">
    <source>
        <dbReference type="EMBL" id="MBF4807563.1"/>
    </source>
</evidence>
<evidence type="ECO:0000259" key="11">
    <source>
        <dbReference type="PROSITE" id="PS50975"/>
    </source>
</evidence>
<dbReference type="GO" id="GO:0005737">
    <property type="term" value="C:cytoplasm"/>
    <property type="evidence" value="ECO:0007669"/>
    <property type="project" value="UniProtKB-SubCell"/>
</dbReference>
<keyword evidence="4 12" id="KW-0436">Ligase</keyword>
<evidence type="ECO:0000256" key="2">
    <source>
        <dbReference type="ARBA" id="ARBA00010871"/>
    </source>
</evidence>
<dbReference type="PROSITE" id="PS50975">
    <property type="entry name" value="ATP_GRASP"/>
    <property type="match status" value="1"/>
</dbReference>
<dbReference type="Gene3D" id="3.30.470.20">
    <property type="entry name" value="ATP-grasp fold, B domain"/>
    <property type="match status" value="1"/>
</dbReference>
<dbReference type="EMBL" id="JABZGW010000073">
    <property type="protein sequence ID" value="MBF4807563.1"/>
    <property type="molecule type" value="Genomic_DNA"/>
</dbReference>
<dbReference type="Proteomes" id="UP000698335">
    <property type="component" value="Unassembled WGS sequence"/>
</dbReference>
<dbReference type="GO" id="GO:0071555">
    <property type="term" value="P:cell wall organization"/>
    <property type="evidence" value="ECO:0007669"/>
    <property type="project" value="UniProtKB-KW"/>
</dbReference>
<gene>
    <name evidence="12" type="ORF">HXK26_02550</name>
</gene>
<dbReference type="GO" id="GO:0008360">
    <property type="term" value="P:regulation of cell shape"/>
    <property type="evidence" value="ECO:0007669"/>
    <property type="project" value="UniProtKB-KW"/>
</dbReference>
<dbReference type="InterPro" id="IPR013815">
    <property type="entry name" value="ATP_grasp_subdomain_1"/>
</dbReference>
<dbReference type="Gene3D" id="3.40.50.20">
    <property type="match status" value="1"/>
</dbReference>
<protein>
    <submittedName>
        <fullName evidence="12">D-alanine--D-alanine ligase</fullName>
    </submittedName>
</protein>
<feature type="domain" description="ATP-grasp" evidence="11">
    <location>
        <begin position="115"/>
        <end position="326"/>
    </location>
</feature>
<sequence>MASKVAVIMGGTSFERNFSLLSGRLVSESLARSGFDVLTLDADAHLVDTLRAEKPDVAFICMHGAGGEDGAVPALLEFLRIPYVGSRPASCRAAWNKADMPFLMRRVYGKHESLVVWPPQLVLPASAFKDLGAAKALDIIPERLGGGSGFPLAVKPVHGGSAMGLSRVDKPEDLGHALMGALAYDDSVIIQHWVEGVEVSVTVLGIPGSEKVLPPVEIEVKEGIYDTDARLETSRVNHFCPVRDESLAALGSNVDNARVALEQAACEVYRAYDCRDFARVDFIWDGHKVMVMGLKTFPGLTETSLVPMAIEAAGLKRDEVLAHLVVGALERGN</sequence>
<dbReference type="InterPro" id="IPR011095">
    <property type="entry name" value="Dala_Dala_lig_C"/>
</dbReference>
<evidence type="ECO:0000256" key="1">
    <source>
        <dbReference type="ARBA" id="ARBA00004496"/>
    </source>
</evidence>
<evidence type="ECO:0000256" key="7">
    <source>
        <dbReference type="ARBA" id="ARBA00022960"/>
    </source>
</evidence>
<dbReference type="Gene3D" id="3.30.1490.20">
    <property type="entry name" value="ATP-grasp fold, A domain"/>
    <property type="match status" value="1"/>
</dbReference>
<dbReference type="Pfam" id="PF01820">
    <property type="entry name" value="Dala_Dala_lig_N"/>
    <property type="match status" value="1"/>
</dbReference>
<dbReference type="AlphaFoldDB" id="A0A930VZC9"/>
<evidence type="ECO:0000256" key="4">
    <source>
        <dbReference type="ARBA" id="ARBA00022598"/>
    </source>
</evidence>
<keyword evidence="3" id="KW-0963">Cytoplasm</keyword>
<evidence type="ECO:0000256" key="9">
    <source>
        <dbReference type="ARBA" id="ARBA00023316"/>
    </source>
</evidence>
<evidence type="ECO:0000256" key="5">
    <source>
        <dbReference type="ARBA" id="ARBA00022741"/>
    </source>
</evidence>
<keyword evidence="6 10" id="KW-0067">ATP-binding</keyword>
<dbReference type="InterPro" id="IPR011127">
    <property type="entry name" value="Dala_Dala_lig_N"/>
</dbReference>
<dbReference type="PROSITE" id="PS00843">
    <property type="entry name" value="DALA_DALA_LIGASE_1"/>
    <property type="match status" value="1"/>
</dbReference>
<dbReference type="InterPro" id="IPR011761">
    <property type="entry name" value="ATP-grasp"/>
</dbReference>